<proteinExistence type="predicted"/>
<dbReference type="InterPro" id="IPR050641">
    <property type="entry name" value="RIFMO-like"/>
</dbReference>
<dbReference type="AlphaFoldDB" id="W9WGT7"/>
<reference evidence="5 6" key="1">
    <citation type="submission" date="2013-03" db="EMBL/GenBank/DDBJ databases">
        <title>The Genome Sequence of Cladophialophora psammophila CBS 110553.</title>
        <authorList>
            <consortium name="The Broad Institute Genomics Platform"/>
            <person name="Cuomo C."/>
            <person name="de Hoog S."/>
            <person name="Gorbushina A."/>
            <person name="Walker B."/>
            <person name="Young S.K."/>
            <person name="Zeng Q."/>
            <person name="Gargeya S."/>
            <person name="Fitzgerald M."/>
            <person name="Haas B."/>
            <person name="Abouelleil A."/>
            <person name="Allen A.W."/>
            <person name="Alvarado L."/>
            <person name="Arachchi H.M."/>
            <person name="Berlin A.M."/>
            <person name="Chapman S.B."/>
            <person name="Gainer-Dewar J."/>
            <person name="Goldberg J."/>
            <person name="Griggs A."/>
            <person name="Gujja S."/>
            <person name="Hansen M."/>
            <person name="Howarth C."/>
            <person name="Imamovic A."/>
            <person name="Ireland A."/>
            <person name="Larimer J."/>
            <person name="McCowan C."/>
            <person name="Murphy C."/>
            <person name="Pearson M."/>
            <person name="Poon T.W."/>
            <person name="Priest M."/>
            <person name="Roberts A."/>
            <person name="Saif S."/>
            <person name="Shea T."/>
            <person name="Sisk P."/>
            <person name="Sykes S."/>
            <person name="Wortman J."/>
            <person name="Nusbaum C."/>
            <person name="Birren B."/>
        </authorList>
    </citation>
    <scope>NUCLEOTIDE SEQUENCE [LARGE SCALE GENOMIC DNA]</scope>
    <source>
        <strain evidence="5 6">CBS 110553</strain>
    </source>
</reference>
<evidence type="ECO:0000256" key="1">
    <source>
        <dbReference type="ARBA" id="ARBA00022630"/>
    </source>
</evidence>
<dbReference type="GeneID" id="19197200"/>
<dbReference type="PANTHER" id="PTHR43004">
    <property type="entry name" value="TRK SYSTEM POTASSIUM UPTAKE PROTEIN"/>
    <property type="match status" value="1"/>
</dbReference>
<accession>W9WGT7</accession>
<dbReference type="OrthoDB" id="2096480at2759"/>
<dbReference type="Pfam" id="PF01494">
    <property type="entry name" value="FAD_binding_3"/>
    <property type="match status" value="1"/>
</dbReference>
<dbReference type="PANTHER" id="PTHR43004:SF21">
    <property type="entry name" value="FAD-BINDING DOMAIN-CONTAINING PROTEIN-RELATED"/>
    <property type="match status" value="1"/>
</dbReference>
<evidence type="ECO:0000313" key="5">
    <source>
        <dbReference type="EMBL" id="EXJ57724.1"/>
    </source>
</evidence>
<dbReference type="Gene3D" id="3.50.50.60">
    <property type="entry name" value="FAD/NAD(P)-binding domain"/>
    <property type="match status" value="1"/>
</dbReference>
<keyword evidence="3" id="KW-0560">Oxidoreductase</keyword>
<dbReference type="GO" id="GO:0016709">
    <property type="term" value="F:oxidoreductase activity, acting on paired donors, with incorporation or reduction of molecular oxygen, NAD(P)H as one donor, and incorporation of one atom of oxygen"/>
    <property type="evidence" value="ECO:0007669"/>
    <property type="project" value="UniProtKB-ARBA"/>
</dbReference>
<organism evidence="5 6">
    <name type="scientific">Cladophialophora psammophila CBS 110553</name>
    <dbReference type="NCBI Taxonomy" id="1182543"/>
    <lineage>
        <taxon>Eukaryota</taxon>
        <taxon>Fungi</taxon>
        <taxon>Dikarya</taxon>
        <taxon>Ascomycota</taxon>
        <taxon>Pezizomycotina</taxon>
        <taxon>Eurotiomycetes</taxon>
        <taxon>Chaetothyriomycetidae</taxon>
        <taxon>Chaetothyriales</taxon>
        <taxon>Herpotrichiellaceae</taxon>
        <taxon>Cladophialophora</taxon>
    </lineage>
</organism>
<dbReference type="STRING" id="1182543.W9WGT7"/>
<keyword evidence="1" id="KW-0285">Flavoprotein</keyword>
<gene>
    <name evidence="5" type="ORF">A1O5_12514</name>
</gene>
<keyword evidence="2" id="KW-0274">FAD</keyword>
<keyword evidence="6" id="KW-1185">Reference proteome</keyword>
<protein>
    <recommendedName>
        <fullName evidence="4">FAD-binding domain-containing protein</fullName>
    </recommendedName>
</protein>
<evidence type="ECO:0000313" key="6">
    <source>
        <dbReference type="Proteomes" id="UP000019471"/>
    </source>
</evidence>
<dbReference type="PRINTS" id="PR00420">
    <property type="entry name" value="RNGMNOXGNASE"/>
</dbReference>
<dbReference type="EMBL" id="AMGX01000034">
    <property type="protein sequence ID" value="EXJ57724.1"/>
    <property type="molecule type" value="Genomic_DNA"/>
</dbReference>
<dbReference type="RefSeq" id="XP_007751273.1">
    <property type="nucleotide sequence ID" value="XM_007753083.1"/>
</dbReference>
<dbReference type="InterPro" id="IPR036188">
    <property type="entry name" value="FAD/NAD-bd_sf"/>
</dbReference>
<dbReference type="HOGENOM" id="CLU_1713063_0_0_1"/>
<dbReference type="InterPro" id="IPR002938">
    <property type="entry name" value="FAD-bd"/>
</dbReference>
<evidence type="ECO:0000256" key="2">
    <source>
        <dbReference type="ARBA" id="ARBA00022827"/>
    </source>
</evidence>
<feature type="domain" description="FAD-binding" evidence="4">
    <location>
        <begin position="28"/>
        <end position="110"/>
    </location>
</feature>
<comment type="caution">
    <text evidence="5">The sequence shown here is derived from an EMBL/GenBank/DDBJ whole genome shotgun (WGS) entry which is preliminary data.</text>
</comment>
<name>W9WGT7_9EURO</name>
<dbReference type="SUPFAM" id="SSF51905">
    <property type="entry name" value="FAD/NAD(P)-binding domain"/>
    <property type="match status" value="1"/>
</dbReference>
<dbReference type="Gene3D" id="3.30.9.10">
    <property type="entry name" value="D-Amino Acid Oxidase, subunit A, domain 2"/>
    <property type="match status" value="1"/>
</dbReference>
<evidence type="ECO:0000259" key="4">
    <source>
        <dbReference type="Pfam" id="PF01494"/>
    </source>
</evidence>
<dbReference type="Proteomes" id="UP000019471">
    <property type="component" value="Unassembled WGS sequence"/>
</dbReference>
<evidence type="ECO:0000256" key="3">
    <source>
        <dbReference type="ARBA" id="ARBA00023002"/>
    </source>
</evidence>
<dbReference type="GO" id="GO:0071949">
    <property type="term" value="F:FAD binding"/>
    <property type="evidence" value="ECO:0007669"/>
    <property type="project" value="InterPro"/>
</dbReference>
<sequence>MSTQKVVAEALGGSAGSCPYKIDKVLVESTWRPNIYIVDRYTSARGRIFLTGDAAHQSIPTGGDSMNTAVGDSFAIGGKLAAVTHGFGGRTLLDSYEYGPRPVAVRNIKRSGVHFSVHRQYIEWIPNKVKHYDAKSINSSANTPVRTKNTASK</sequence>
<dbReference type="eggNOG" id="KOG3855">
    <property type="taxonomic scope" value="Eukaryota"/>
</dbReference>